<dbReference type="Proteomes" id="UP000030762">
    <property type="component" value="Unassembled WGS sequence"/>
</dbReference>
<dbReference type="GeneID" id="19954165"/>
<evidence type="ECO:0000256" key="1">
    <source>
        <dbReference type="SAM" id="Phobius"/>
    </source>
</evidence>
<dbReference type="OrthoDB" id="74860at2759"/>
<dbReference type="eggNOG" id="ENOG502RYPJ">
    <property type="taxonomic scope" value="Eukaryota"/>
</dbReference>
<keyword evidence="1" id="KW-0812">Transmembrane</keyword>
<dbReference type="EMBL" id="JH767191">
    <property type="protein sequence ID" value="EQC28754.1"/>
    <property type="molecule type" value="Genomic_DNA"/>
</dbReference>
<feature type="transmembrane region" description="Helical" evidence="1">
    <location>
        <begin position="26"/>
        <end position="47"/>
    </location>
</feature>
<sequence length="308" mass="33617">MSSTGSVAPTASDSGLTPSEVVGYKVAGYISLSLYAVVTVGIAAQLYMHITHHSDLKRIGFHLLLLFAVAAETPTSLQFIVNPNSTQWIGMFLCEVYAQLLQCFALAMIALAWARAAAAGHHDGPVTLRKVVLACNVVIFLCVLGSSCAIATYPDTLAGQIDFMNSPLYYVLVVSGCVTLLGTGFFLVYQGCCIASRLLRARAVLGEDEVYRSLSKLLVSLWTIMLCICLRVFFTACLALDVAFIENMDIVPFTVWSTLVPDVFPALCLLYLQRKTPTEMTHRRKQVRVASQAPTEPYMMHTTEVSPV</sequence>
<feature type="transmembrane region" description="Helical" evidence="1">
    <location>
        <begin position="59"/>
        <end position="81"/>
    </location>
</feature>
<feature type="transmembrane region" description="Helical" evidence="1">
    <location>
        <begin position="168"/>
        <end position="196"/>
    </location>
</feature>
<keyword evidence="3" id="KW-1185">Reference proteome</keyword>
<keyword evidence="1" id="KW-0472">Membrane</keyword>
<evidence type="ECO:0000313" key="3">
    <source>
        <dbReference type="Proteomes" id="UP000030762"/>
    </source>
</evidence>
<protein>
    <recommendedName>
        <fullName evidence="4">THH1/TOM1/TOM3 domain-containing protein</fullName>
    </recommendedName>
</protein>
<evidence type="ECO:0000313" key="2">
    <source>
        <dbReference type="EMBL" id="EQC28754.1"/>
    </source>
</evidence>
<gene>
    <name evidence="2" type="ORF">SDRG_13438</name>
</gene>
<feature type="transmembrane region" description="Helical" evidence="1">
    <location>
        <begin position="217"/>
        <end position="244"/>
    </location>
</feature>
<dbReference type="AlphaFoldDB" id="T0PTA8"/>
<accession>T0PTA8</accession>
<feature type="transmembrane region" description="Helical" evidence="1">
    <location>
        <begin position="250"/>
        <end position="272"/>
    </location>
</feature>
<feature type="transmembrane region" description="Helical" evidence="1">
    <location>
        <begin position="87"/>
        <end position="111"/>
    </location>
</feature>
<evidence type="ECO:0008006" key="4">
    <source>
        <dbReference type="Google" id="ProtNLM"/>
    </source>
</evidence>
<organism evidence="2 3">
    <name type="scientific">Saprolegnia diclina (strain VS20)</name>
    <dbReference type="NCBI Taxonomy" id="1156394"/>
    <lineage>
        <taxon>Eukaryota</taxon>
        <taxon>Sar</taxon>
        <taxon>Stramenopiles</taxon>
        <taxon>Oomycota</taxon>
        <taxon>Saprolegniomycetes</taxon>
        <taxon>Saprolegniales</taxon>
        <taxon>Saprolegniaceae</taxon>
        <taxon>Saprolegnia</taxon>
    </lineage>
</organism>
<reference evidence="2 3" key="1">
    <citation type="submission" date="2012-04" db="EMBL/GenBank/DDBJ databases">
        <title>The Genome Sequence of Saprolegnia declina VS20.</title>
        <authorList>
            <consortium name="The Broad Institute Genome Sequencing Platform"/>
            <person name="Russ C."/>
            <person name="Nusbaum C."/>
            <person name="Tyler B."/>
            <person name="van West P."/>
            <person name="Dieguez-Uribeondo J."/>
            <person name="de Bruijn I."/>
            <person name="Tripathy S."/>
            <person name="Jiang R."/>
            <person name="Young S.K."/>
            <person name="Zeng Q."/>
            <person name="Gargeya S."/>
            <person name="Fitzgerald M."/>
            <person name="Haas B."/>
            <person name="Abouelleil A."/>
            <person name="Alvarado L."/>
            <person name="Arachchi H.M."/>
            <person name="Berlin A."/>
            <person name="Chapman S.B."/>
            <person name="Goldberg J."/>
            <person name="Griggs A."/>
            <person name="Gujja S."/>
            <person name="Hansen M."/>
            <person name="Howarth C."/>
            <person name="Imamovic A."/>
            <person name="Larimer J."/>
            <person name="McCowen C."/>
            <person name="Montmayeur A."/>
            <person name="Murphy C."/>
            <person name="Neiman D."/>
            <person name="Pearson M."/>
            <person name="Priest M."/>
            <person name="Roberts A."/>
            <person name="Saif S."/>
            <person name="Shea T."/>
            <person name="Sisk P."/>
            <person name="Sykes S."/>
            <person name="Wortman J."/>
            <person name="Nusbaum C."/>
            <person name="Birren B."/>
        </authorList>
    </citation>
    <scope>NUCLEOTIDE SEQUENCE [LARGE SCALE GENOMIC DNA]</scope>
    <source>
        <strain evidence="2 3">VS20</strain>
    </source>
</reference>
<dbReference type="InParanoid" id="T0PTA8"/>
<keyword evidence="1" id="KW-1133">Transmembrane helix</keyword>
<feature type="transmembrane region" description="Helical" evidence="1">
    <location>
        <begin position="131"/>
        <end position="153"/>
    </location>
</feature>
<name>T0PTA8_SAPDV</name>
<dbReference type="RefSeq" id="XP_008617749.1">
    <property type="nucleotide sequence ID" value="XM_008619527.1"/>
</dbReference>
<dbReference type="VEuPathDB" id="FungiDB:SDRG_13438"/>
<dbReference type="OMA" id="MHITHHS"/>
<proteinExistence type="predicted"/>